<dbReference type="AlphaFoldDB" id="A0AAE4MEJ4"/>
<feature type="compositionally biased region" description="Gly residues" evidence="1">
    <location>
        <begin position="42"/>
        <end position="63"/>
    </location>
</feature>
<dbReference type="EMBL" id="JAWDKA010000013">
    <property type="protein sequence ID" value="MDV0442590.1"/>
    <property type="molecule type" value="Genomic_DNA"/>
</dbReference>
<evidence type="ECO:0000313" key="3">
    <source>
        <dbReference type="Proteomes" id="UP001273136"/>
    </source>
</evidence>
<feature type="region of interest" description="Disordered" evidence="1">
    <location>
        <begin position="38"/>
        <end position="63"/>
    </location>
</feature>
<evidence type="ECO:0000313" key="2">
    <source>
        <dbReference type="EMBL" id="MDV0442590.1"/>
    </source>
</evidence>
<comment type="caution">
    <text evidence="2">The sequence shown here is derived from an EMBL/GenBank/DDBJ whole genome shotgun (WGS) entry which is preliminary data.</text>
</comment>
<sequence length="552" mass="55972">MGIFDGIMSWGSSVLNSVSSFASSVFTPVTNFFSGNNSSGGSSSGGGGGGGGSGSSGGSSGGGVGSWVSGVQQAFNRAVEQATKQVEQITADLNNTISNIGKGFDDLGKNLGDITANLPKIFDAEKAIADAQKQFDQLIKSGGDIPANLQKQFDDAKKQVEEKKREIKTQTDTYAKDIVQKATAAAAAATPVDVMKAALTLNPLTMPFVMAAETGKNVLSGTGLIGSSNVMNPDAVSVNKSDPNLLYNLDYSNPNVQFFSNEVDEQGNKSSTGYLGQFAKPFAVANDAVFFNTGGIRGGSNAPADMSSWTDTPDSQKLYDYGLSGSVIYSSRDLDSAEQARVLAMYTEKGWLPTGGKTVTERAAVAVEKIPVAVAAGDGKVVYKGVGGGGIGSGLFTAANGKTYDLNNPATALSVVADGIGGAPAAASGFVDSVINTRDNFIGGTIQNVMTGNIADPTNALGAGALAADVALPLDLINVANLWMTGRGDQITWDLAAVAALDAIAIAAIPLTGGASYLGVKALKTAAKGAKVVGYGGQGVLGVSGFVASGVI</sequence>
<proteinExistence type="predicted"/>
<reference evidence="2" key="1">
    <citation type="submission" date="2023-06" db="EMBL/GenBank/DDBJ databases">
        <title>Genome sequence of Methancorpusculaceae sp. Ag1.</title>
        <authorList>
            <person name="Protasov E."/>
            <person name="Platt K."/>
            <person name="Poehlein A."/>
            <person name="Daniel R."/>
            <person name="Brune A."/>
        </authorList>
    </citation>
    <scope>NUCLEOTIDE SEQUENCE</scope>
    <source>
        <strain evidence="2">Ag1</strain>
    </source>
</reference>
<evidence type="ECO:0000256" key="1">
    <source>
        <dbReference type="SAM" id="MobiDB-lite"/>
    </source>
</evidence>
<accession>A0AAE4MEJ4</accession>
<gene>
    <name evidence="2" type="ORF">McpAg1_18440</name>
</gene>
<keyword evidence="3" id="KW-1185">Reference proteome</keyword>
<dbReference type="Proteomes" id="UP001273136">
    <property type="component" value="Unassembled WGS sequence"/>
</dbReference>
<protein>
    <submittedName>
        <fullName evidence="2">Uncharacterized protein</fullName>
    </submittedName>
</protein>
<dbReference type="RefSeq" id="WP_338095014.1">
    <property type="nucleotide sequence ID" value="NZ_JAWDKA010000013.1"/>
</dbReference>
<organism evidence="2 3">
    <name type="scientific">Methanorbis furvi</name>
    <dbReference type="NCBI Taxonomy" id="3028299"/>
    <lineage>
        <taxon>Archaea</taxon>
        <taxon>Methanobacteriati</taxon>
        <taxon>Methanobacteriota</taxon>
        <taxon>Stenosarchaea group</taxon>
        <taxon>Methanomicrobia</taxon>
        <taxon>Methanomicrobiales</taxon>
        <taxon>Methanocorpusculaceae</taxon>
        <taxon>Methanorbis</taxon>
    </lineage>
</organism>
<name>A0AAE4MEJ4_9EURY</name>